<keyword evidence="2" id="KW-1185">Reference proteome</keyword>
<proteinExistence type="predicted"/>
<name>A0ACC2PUT3_9HYME</name>
<dbReference type="EMBL" id="CM056741">
    <property type="protein sequence ID" value="KAJ8686701.1"/>
    <property type="molecule type" value="Genomic_DNA"/>
</dbReference>
<organism evidence="1 2">
    <name type="scientific">Eretmocerus hayati</name>
    <dbReference type="NCBI Taxonomy" id="131215"/>
    <lineage>
        <taxon>Eukaryota</taxon>
        <taxon>Metazoa</taxon>
        <taxon>Ecdysozoa</taxon>
        <taxon>Arthropoda</taxon>
        <taxon>Hexapoda</taxon>
        <taxon>Insecta</taxon>
        <taxon>Pterygota</taxon>
        <taxon>Neoptera</taxon>
        <taxon>Endopterygota</taxon>
        <taxon>Hymenoptera</taxon>
        <taxon>Apocrita</taxon>
        <taxon>Proctotrupomorpha</taxon>
        <taxon>Chalcidoidea</taxon>
        <taxon>Aphelinidae</taxon>
        <taxon>Aphelininae</taxon>
        <taxon>Eretmocerus</taxon>
    </lineage>
</organism>
<evidence type="ECO:0000313" key="1">
    <source>
        <dbReference type="EMBL" id="KAJ8686701.1"/>
    </source>
</evidence>
<dbReference type="Proteomes" id="UP001239111">
    <property type="component" value="Chromosome 1"/>
</dbReference>
<protein>
    <submittedName>
        <fullName evidence="1">Uncharacterized protein</fullName>
    </submittedName>
</protein>
<accession>A0ACC2PUT3</accession>
<comment type="caution">
    <text evidence="1">The sequence shown here is derived from an EMBL/GenBank/DDBJ whole genome shotgun (WGS) entry which is preliminary data.</text>
</comment>
<gene>
    <name evidence="1" type="ORF">QAD02_022495</name>
</gene>
<sequence length="221" mass="25512">MRELADLNKEKCMLDEENEKLRSQISILREENKHLADEIRSVKSMIRILTKTDVETGSASPQLLNIPKIDRLLRKRTYQMTRSNDEHQENRNFNSNTGFKSDLADTMGMSTGRIYHNLPKAKRRKTKQFKNTLMAIEEHYEENVADNIHCKNEVKSNATVRPSKHCAAVKKVSNLSRVPLKTLNEVGPTVGRKVNGNKSLLKLRPLQRKVMIQLNTNEEYI</sequence>
<evidence type="ECO:0000313" key="2">
    <source>
        <dbReference type="Proteomes" id="UP001239111"/>
    </source>
</evidence>
<reference evidence="1" key="1">
    <citation type="submission" date="2023-04" db="EMBL/GenBank/DDBJ databases">
        <title>A chromosome-level genome assembly of the parasitoid wasp Eretmocerus hayati.</title>
        <authorList>
            <person name="Zhong Y."/>
            <person name="Liu S."/>
            <person name="Liu Y."/>
        </authorList>
    </citation>
    <scope>NUCLEOTIDE SEQUENCE</scope>
    <source>
        <strain evidence="1">ZJU_SS_LIU_2023</strain>
    </source>
</reference>